<comment type="caution">
    <text evidence="2">The sequence shown here is derived from an EMBL/GenBank/DDBJ whole genome shotgun (WGS) entry which is preliminary data.</text>
</comment>
<keyword evidence="1" id="KW-0472">Membrane</keyword>
<dbReference type="Proteomes" id="UP001549363">
    <property type="component" value="Unassembled WGS sequence"/>
</dbReference>
<protein>
    <submittedName>
        <fullName evidence="2">Cell shape-determining protein MreC</fullName>
    </submittedName>
</protein>
<evidence type="ECO:0000313" key="2">
    <source>
        <dbReference type="EMBL" id="MET4560347.1"/>
    </source>
</evidence>
<organism evidence="2 3">
    <name type="scientific">Lysinibacillus parviboronicapiens</name>
    <dbReference type="NCBI Taxonomy" id="436516"/>
    <lineage>
        <taxon>Bacteria</taxon>
        <taxon>Bacillati</taxon>
        <taxon>Bacillota</taxon>
        <taxon>Bacilli</taxon>
        <taxon>Bacillales</taxon>
        <taxon>Bacillaceae</taxon>
        <taxon>Lysinibacillus</taxon>
    </lineage>
</organism>
<evidence type="ECO:0000313" key="3">
    <source>
        <dbReference type="Proteomes" id="UP001549363"/>
    </source>
</evidence>
<keyword evidence="1" id="KW-1133">Transmembrane helix</keyword>
<name>A0ABV2PHD7_9BACI</name>
<reference evidence="2 3" key="1">
    <citation type="submission" date="2024-06" db="EMBL/GenBank/DDBJ databases">
        <title>Sorghum-associated microbial communities from plants grown in Nebraska, USA.</title>
        <authorList>
            <person name="Schachtman D."/>
        </authorList>
    </citation>
    <scope>NUCLEOTIDE SEQUENCE [LARGE SCALE GENOMIC DNA]</scope>
    <source>
        <strain evidence="2 3">736</strain>
    </source>
</reference>
<proteinExistence type="predicted"/>
<accession>A0ABV2PHD7</accession>
<feature type="transmembrane region" description="Helical" evidence="1">
    <location>
        <begin position="6"/>
        <end position="27"/>
    </location>
</feature>
<keyword evidence="1" id="KW-0812">Transmembrane</keyword>
<sequence>MKNFYIGDIISTIMILLVFVVIFYVMIKMIKKLKPLSSVASSPPEDTFLRQVDNLTSRVNSLELQVKELSESHHANQVVKTKKSP</sequence>
<evidence type="ECO:0000256" key="1">
    <source>
        <dbReference type="SAM" id="Phobius"/>
    </source>
</evidence>
<dbReference type="EMBL" id="JBEPSB010000004">
    <property type="protein sequence ID" value="MET4560347.1"/>
    <property type="molecule type" value="Genomic_DNA"/>
</dbReference>
<keyword evidence="3" id="KW-1185">Reference proteome</keyword>
<gene>
    <name evidence="2" type="ORF">ABIA69_001491</name>
</gene>